<dbReference type="SUPFAM" id="SSF53448">
    <property type="entry name" value="Nucleotide-diphospho-sugar transferases"/>
    <property type="match status" value="1"/>
</dbReference>
<dbReference type="InterPro" id="IPR029044">
    <property type="entry name" value="Nucleotide-diphossugar_trans"/>
</dbReference>
<dbReference type="Gene3D" id="3.90.550.10">
    <property type="entry name" value="Spore Coat Polysaccharide Biosynthesis Protein SpsA, Chain A"/>
    <property type="match status" value="1"/>
</dbReference>
<proteinExistence type="predicted"/>
<dbReference type="EC" id="2.7.7.76" evidence="3"/>
<dbReference type="PANTHER" id="PTHR43777">
    <property type="entry name" value="MOLYBDENUM COFACTOR CYTIDYLYLTRANSFERASE"/>
    <property type="match status" value="1"/>
</dbReference>
<protein>
    <submittedName>
        <fullName evidence="3">Molybdenum cofactor cytidylyltransferase</fullName>
        <ecNumber evidence="3">2.7.7.76</ecNumber>
    </submittedName>
</protein>
<dbReference type="GO" id="GO:0061602">
    <property type="term" value="F:molybdenum cofactor cytidylyltransferase activity"/>
    <property type="evidence" value="ECO:0007669"/>
    <property type="project" value="UniProtKB-EC"/>
</dbReference>
<dbReference type="SUPFAM" id="SSF53218">
    <property type="entry name" value="Molybdenum cofactor biosynthesis proteins"/>
    <property type="match status" value="1"/>
</dbReference>
<dbReference type="Pfam" id="PF12804">
    <property type="entry name" value="NTP_transf_3"/>
    <property type="match status" value="1"/>
</dbReference>
<sequence>MRFGPVVVADALGVILAHAQKLPDERIAKGTRLGADEIDRLSEAGIASIIGARLDPGDLTEDEAAAAIAEALANSRIGAAPAATGRANLFAGESGLFLPDREIIDRLNRIDPAITLATLAEHAPVEAGRMVATVKIIPLAVAGASVVAAVDLLRRRRALRLAPFRERGVGLIQTVLPTVKPSVLDKTWDALSARLEPSESSLVRDDRCPHEATALRDLLLRPAEDEELTVVFGASAVIDENDVVPAAIRAAGGSVEHLGMPVDPGNLLLLGRIGERIVLGAPGCARSSRENGFDWILNRILADLEVTSEDLTGLGVGGLLMEIASRPHPREGFESDERPPRIDVVVLAAGRSSRMQGPNKLLATFEGTPLVRRSVMTALGSGAGRVHVVTGHMRAEIEAALDGLDVGFVENDAFADGLSTSLIAGFEAASPEADGVLVMLADQPLLTVADLDAMIAAFYATGEGSIVLAADEGRRANPVILASSFRPEIAALEGDVGARGIVQAHLDLVRTVELGAAASFDVDTPELMERAGGVFR</sequence>
<keyword evidence="3" id="KW-0548">Nucleotidyltransferase</keyword>
<organism evidence="3 4">
    <name type="scientific">Aureimonas pseudogalii</name>
    <dbReference type="NCBI Taxonomy" id="1744844"/>
    <lineage>
        <taxon>Bacteria</taxon>
        <taxon>Pseudomonadati</taxon>
        <taxon>Pseudomonadota</taxon>
        <taxon>Alphaproteobacteria</taxon>
        <taxon>Hyphomicrobiales</taxon>
        <taxon>Aurantimonadaceae</taxon>
        <taxon>Aureimonas</taxon>
    </lineage>
</organism>
<comment type="caution">
    <text evidence="3">The sequence shown here is derived from an EMBL/GenBank/DDBJ whole genome shotgun (WGS) entry which is preliminary data.</text>
</comment>
<dbReference type="PIRSF" id="PIRSF036626">
    <property type="entry name" value="MPTBd_MobAlike"/>
    <property type="match status" value="1"/>
</dbReference>
<evidence type="ECO:0000313" key="3">
    <source>
        <dbReference type="EMBL" id="MBB3999201.1"/>
    </source>
</evidence>
<keyword evidence="4" id="KW-1185">Reference proteome</keyword>
<dbReference type="Gene3D" id="3.40.980.10">
    <property type="entry name" value="MoaB/Mog-like domain"/>
    <property type="match status" value="1"/>
</dbReference>
<dbReference type="PANTHER" id="PTHR43777:SF1">
    <property type="entry name" value="MOLYBDENUM COFACTOR CYTIDYLYLTRANSFERASE"/>
    <property type="match status" value="1"/>
</dbReference>
<dbReference type="InterPro" id="IPR012184">
    <property type="entry name" value="Bifunc_Mopterin-bd"/>
</dbReference>
<accession>A0A7W6H620</accession>
<dbReference type="CDD" id="cd04182">
    <property type="entry name" value="GT_2_like_f"/>
    <property type="match status" value="1"/>
</dbReference>
<dbReference type="CDD" id="cd03522">
    <property type="entry name" value="MoeA_like"/>
    <property type="match status" value="1"/>
</dbReference>
<evidence type="ECO:0000259" key="2">
    <source>
        <dbReference type="Pfam" id="PF12804"/>
    </source>
</evidence>
<dbReference type="InterPro" id="IPR025877">
    <property type="entry name" value="MobA-like_NTP_Trfase"/>
</dbReference>
<dbReference type="Proteomes" id="UP000542776">
    <property type="component" value="Unassembled WGS sequence"/>
</dbReference>
<dbReference type="RefSeq" id="WP_183200753.1">
    <property type="nucleotide sequence ID" value="NZ_JACIEK010000008.1"/>
</dbReference>
<evidence type="ECO:0000256" key="1">
    <source>
        <dbReference type="ARBA" id="ARBA00022842"/>
    </source>
</evidence>
<gene>
    <name evidence="3" type="ORF">GGR04_003060</name>
</gene>
<dbReference type="InterPro" id="IPR036425">
    <property type="entry name" value="MoaB/Mog-like_dom_sf"/>
</dbReference>
<keyword evidence="3" id="KW-0808">Transferase</keyword>
<name>A0A7W6H620_9HYPH</name>
<evidence type="ECO:0000313" key="4">
    <source>
        <dbReference type="Proteomes" id="UP000542776"/>
    </source>
</evidence>
<reference evidence="3 4" key="1">
    <citation type="submission" date="2020-08" db="EMBL/GenBank/DDBJ databases">
        <title>Genomic Encyclopedia of Type Strains, Phase IV (KMG-IV): sequencing the most valuable type-strain genomes for metagenomic binning, comparative biology and taxonomic classification.</title>
        <authorList>
            <person name="Goeker M."/>
        </authorList>
    </citation>
    <scope>NUCLEOTIDE SEQUENCE [LARGE SCALE GENOMIC DNA]</scope>
    <source>
        <strain evidence="3 4">DSM 102238</strain>
    </source>
</reference>
<feature type="domain" description="MobA-like NTP transferase" evidence="2">
    <location>
        <begin position="344"/>
        <end position="505"/>
    </location>
</feature>
<dbReference type="EMBL" id="JACIEK010000008">
    <property type="protein sequence ID" value="MBB3999201.1"/>
    <property type="molecule type" value="Genomic_DNA"/>
</dbReference>
<keyword evidence="1" id="KW-0460">Magnesium</keyword>
<dbReference type="AlphaFoldDB" id="A0A7W6H620"/>